<dbReference type="EMBL" id="VJMH01000355">
    <property type="protein sequence ID" value="KAF0716754.1"/>
    <property type="molecule type" value="Genomic_DNA"/>
</dbReference>
<dbReference type="EMBL" id="CAADRA010000355">
    <property type="protein sequence ID" value="VFT79878.1"/>
    <property type="molecule type" value="Genomic_DNA"/>
</dbReference>
<evidence type="ECO:0000313" key="5">
    <source>
        <dbReference type="EMBL" id="VFT79878.1"/>
    </source>
</evidence>
<reference evidence="5 6" key="1">
    <citation type="submission" date="2019-03" db="EMBL/GenBank/DDBJ databases">
        <authorList>
            <person name="Gaulin E."/>
            <person name="Dumas B."/>
        </authorList>
    </citation>
    <scope>NUCLEOTIDE SEQUENCE [LARGE SCALE GENOMIC DNA]</scope>
    <source>
        <strain evidence="5">CBS 568.67</strain>
    </source>
</reference>
<organism evidence="5 6">
    <name type="scientific">Aphanomyces stellatus</name>
    <dbReference type="NCBI Taxonomy" id="120398"/>
    <lineage>
        <taxon>Eukaryota</taxon>
        <taxon>Sar</taxon>
        <taxon>Stramenopiles</taxon>
        <taxon>Oomycota</taxon>
        <taxon>Saprolegniomycetes</taxon>
        <taxon>Saprolegniales</taxon>
        <taxon>Verrucalvaceae</taxon>
        <taxon>Aphanomyces</taxon>
    </lineage>
</organism>
<dbReference type="InterPro" id="IPR010448">
    <property type="entry name" value="Torsin"/>
</dbReference>
<dbReference type="PANTHER" id="PTHR10760">
    <property type="entry name" value="TORSIN"/>
    <property type="match status" value="1"/>
</dbReference>
<dbReference type="InterPro" id="IPR003959">
    <property type="entry name" value="ATPase_AAA_core"/>
</dbReference>
<comment type="similarity">
    <text evidence="1">Belongs to the ClpA/ClpB family. Torsin subfamily.</text>
</comment>
<feature type="chain" id="PRO_5033436813" evidence="2">
    <location>
        <begin position="26"/>
        <end position="444"/>
    </location>
</feature>
<keyword evidence="6" id="KW-1185">Reference proteome</keyword>
<dbReference type="InterPro" id="IPR001270">
    <property type="entry name" value="ClpA/B"/>
</dbReference>
<feature type="domain" description="AAA+ ATPase" evidence="3">
    <location>
        <begin position="125"/>
        <end position="363"/>
    </location>
</feature>
<accession>A0A485KDB2</accession>
<dbReference type="Proteomes" id="UP000332933">
    <property type="component" value="Unassembled WGS sequence"/>
</dbReference>
<dbReference type="GO" id="GO:0005737">
    <property type="term" value="C:cytoplasm"/>
    <property type="evidence" value="ECO:0007669"/>
    <property type="project" value="UniProtKB-ARBA"/>
</dbReference>
<gene>
    <name evidence="5" type="primary">Aste57867_2684</name>
    <name evidence="4" type="ORF">As57867_002677</name>
    <name evidence="5" type="ORF">ASTE57867_2684</name>
</gene>
<dbReference type="AlphaFoldDB" id="A0A485KDB2"/>
<proteinExistence type="inferred from homology"/>
<keyword evidence="2" id="KW-0732">Signal</keyword>
<dbReference type="GO" id="GO:0005524">
    <property type="term" value="F:ATP binding"/>
    <property type="evidence" value="ECO:0007669"/>
    <property type="project" value="InterPro"/>
</dbReference>
<dbReference type="PRINTS" id="PR00300">
    <property type="entry name" value="CLPPROTEASEA"/>
</dbReference>
<dbReference type="SMART" id="SM00382">
    <property type="entry name" value="AAA"/>
    <property type="match status" value="1"/>
</dbReference>
<reference evidence="4" key="2">
    <citation type="submission" date="2019-06" db="EMBL/GenBank/DDBJ databases">
        <title>Genomics analysis of Aphanomyces spp. identifies a new class of oomycete effector associated with host adaptation.</title>
        <authorList>
            <person name="Gaulin E."/>
        </authorList>
    </citation>
    <scope>NUCLEOTIDE SEQUENCE</scope>
    <source>
        <strain evidence="4">CBS 578.67</strain>
    </source>
</reference>
<dbReference type="Pfam" id="PF07724">
    <property type="entry name" value="AAA_2"/>
    <property type="match status" value="1"/>
</dbReference>
<evidence type="ECO:0000313" key="6">
    <source>
        <dbReference type="Proteomes" id="UP000332933"/>
    </source>
</evidence>
<dbReference type="SUPFAM" id="SSF52540">
    <property type="entry name" value="P-loop containing nucleoside triphosphate hydrolases"/>
    <property type="match status" value="1"/>
</dbReference>
<evidence type="ECO:0000259" key="3">
    <source>
        <dbReference type="SMART" id="SM00382"/>
    </source>
</evidence>
<name>A0A485KDB2_9STRA</name>
<feature type="signal peptide" evidence="2">
    <location>
        <begin position="1"/>
        <end position="25"/>
    </location>
</feature>
<sequence>MAMRRTRAALLLLLCLICAWSGVCASPSTSTSEDETSSKKEETLAWAKEKIERNAMKGIAKVAQGFEWLGYMTGFGEQCGFVDHPSASVRTHLTSHLKAQDRALESIVGAIESWEFSRSNSKDHAPLVLAITGPTGTGKTETSNLLAEGLFKHRKRLQHSEKEVPSGLLVFRGEDFSDNYTNPLTEYQEQIKTRLAEHIYHCSGKAVVVFDEVQKVIPHTLDVLTSAMSKNAQLTYYKGGVARKVDCSNVIFVLISDIGVANMEKILIQYDNRDDVPFATLENEVKKALDAQWDRLHFGKMIHEVIPFLPFEQRHIVDIINLKLSQLSQHYQGQYWQRLDFNPAVAAHLSRLESVVYLERRATLVGGATVRKVFAKYGARNVESGPIQQLKSKLLRHGRPWNTKANLTVTLNGDDVEIVSCVEEAAASGFVGVACVSKWKGSFK</sequence>
<dbReference type="Gene3D" id="3.40.50.300">
    <property type="entry name" value="P-loop containing nucleotide triphosphate hydrolases"/>
    <property type="match status" value="1"/>
</dbReference>
<evidence type="ECO:0000256" key="2">
    <source>
        <dbReference type="SAM" id="SignalP"/>
    </source>
</evidence>
<evidence type="ECO:0000313" key="4">
    <source>
        <dbReference type="EMBL" id="KAF0716754.1"/>
    </source>
</evidence>
<dbReference type="InterPro" id="IPR003593">
    <property type="entry name" value="AAA+_ATPase"/>
</dbReference>
<protein>
    <submittedName>
        <fullName evidence="5">Aste57867_2684 protein</fullName>
    </submittedName>
</protein>
<dbReference type="InterPro" id="IPR027417">
    <property type="entry name" value="P-loop_NTPase"/>
</dbReference>
<dbReference type="PANTHER" id="PTHR10760:SF2">
    <property type="entry name" value="LD13476P-RELATED"/>
    <property type="match status" value="1"/>
</dbReference>
<dbReference type="GO" id="GO:0016887">
    <property type="term" value="F:ATP hydrolysis activity"/>
    <property type="evidence" value="ECO:0007669"/>
    <property type="project" value="InterPro"/>
</dbReference>
<dbReference type="OrthoDB" id="9443236at2759"/>
<evidence type="ECO:0000256" key="1">
    <source>
        <dbReference type="ARBA" id="ARBA00006235"/>
    </source>
</evidence>